<name>A0A1R4FQT9_9MICC</name>
<dbReference type="Gene3D" id="3.30.1780.10">
    <property type="entry name" value="ornithine cyclodeaminase, domain 1"/>
    <property type="match status" value="1"/>
</dbReference>
<keyword evidence="2" id="KW-1185">Reference proteome</keyword>
<keyword evidence="1" id="KW-0456">Lyase</keyword>
<proteinExistence type="predicted"/>
<dbReference type="PANTHER" id="PTHR13812:SF19">
    <property type="entry name" value="KETIMINE REDUCTASE MU-CRYSTALLIN"/>
    <property type="match status" value="1"/>
</dbReference>
<dbReference type="PANTHER" id="PTHR13812">
    <property type="entry name" value="KETIMINE REDUCTASE MU-CRYSTALLIN"/>
    <property type="match status" value="1"/>
</dbReference>
<organism evidence="1 2">
    <name type="scientific">Arthrobacter rhombi</name>
    <dbReference type="NCBI Taxonomy" id="71253"/>
    <lineage>
        <taxon>Bacteria</taxon>
        <taxon>Bacillati</taxon>
        <taxon>Actinomycetota</taxon>
        <taxon>Actinomycetes</taxon>
        <taxon>Micrococcales</taxon>
        <taxon>Micrococcaceae</taxon>
        <taxon>Arthrobacter</taxon>
    </lineage>
</organism>
<dbReference type="AlphaFoldDB" id="A0A1R4FQT9"/>
<accession>A0A1R4FQT9</accession>
<evidence type="ECO:0000313" key="2">
    <source>
        <dbReference type="Proteomes" id="UP000195913"/>
    </source>
</evidence>
<evidence type="ECO:0000313" key="1">
    <source>
        <dbReference type="EMBL" id="SJM58295.1"/>
    </source>
</evidence>
<protein>
    <submittedName>
        <fullName evidence="1">Ornithine cyclodeaminase</fullName>
        <ecNumber evidence="1">4.3.1.12</ecNumber>
    </submittedName>
</protein>
<gene>
    <name evidence="1" type="ORF">FM101_05265</name>
</gene>
<dbReference type="Proteomes" id="UP000195913">
    <property type="component" value="Unassembled WGS sequence"/>
</dbReference>
<dbReference type="InterPro" id="IPR003462">
    <property type="entry name" value="ODC_Mu_crystall"/>
</dbReference>
<reference evidence="1 2" key="1">
    <citation type="submission" date="2017-02" db="EMBL/GenBank/DDBJ databases">
        <authorList>
            <person name="Peterson S.W."/>
        </authorList>
    </citation>
    <scope>NUCLEOTIDE SEQUENCE [LARGE SCALE GENOMIC DNA]</scope>
    <source>
        <strain evidence="1 2">B Ar 00.02</strain>
    </source>
</reference>
<dbReference type="InterPro" id="IPR023401">
    <property type="entry name" value="ODC_N"/>
</dbReference>
<dbReference type="InterPro" id="IPR036291">
    <property type="entry name" value="NAD(P)-bd_dom_sf"/>
</dbReference>
<dbReference type="EC" id="4.3.1.12" evidence="1"/>
<sequence>MPVNLQENNSWPYGMEQVIWRAWSGGDELGIRRTGALGAVAADVLARPEAESVAVIGSGLHAWAQLWALTAVRRLHQVRVYGRTRAHAADFAARAQGELGLNAVAVTDAADAVRDADIVIVATRSSTPVIDAADVAPGTHVTTLGPKSQGSHETPVALLDVAAVLTCDSPDQAAAYPDPFFADPGSLVALGEVLLGKVPGRRNAEDITVHCSVGLAGSEVLLASRLLAASRS</sequence>
<dbReference type="GO" id="GO:0005737">
    <property type="term" value="C:cytoplasm"/>
    <property type="evidence" value="ECO:0007669"/>
    <property type="project" value="TreeGrafter"/>
</dbReference>
<dbReference type="Pfam" id="PF02423">
    <property type="entry name" value="OCD_Mu_crystall"/>
    <property type="match status" value="1"/>
</dbReference>
<dbReference type="EMBL" id="FUHW01000022">
    <property type="protein sequence ID" value="SJM58295.1"/>
    <property type="molecule type" value="Genomic_DNA"/>
</dbReference>
<dbReference type="GO" id="GO:0008473">
    <property type="term" value="F:ornithine cyclodeaminase activity"/>
    <property type="evidence" value="ECO:0007669"/>
    <property type="project" value="UniProtKB-EC"/>
</dbReference>
<dbReference type="SUPFAM" id="SSF51735">
    <property type="entry name" value="NAD(P)-binding Rossmann-fold domains"/>
    <property type="match status" value="1"/>
</dbReference>
<dbReference type="Gene3D" id="3.40.50.720">
    <property type="entry name" value="NAD(P)-binding Rossmann-like Domain"/>
    <property type="match status" value="1"/>
</dbReference>